<sequence length="70" mass="7571">NERVVKTPNFKNNSEFHNSPVVADAYWGVVCYIPSPDAYWGLVCYIAPPAVGLENKSANMAAKMVAAGLI</sequence>
<dbReference type="AlphaFoldDB" id="X1NJA2"/>
<protein>
    <submittedName>
        <fullName evidence="1">Uncharacterized protein</fullName>
    </submittedName>
</protein>
<feature type="non-terminal residue" evidence="1">
    <location>
        <position position="1"/>
    </location>
</feature>
<name>X1NJA2_9ZZZZ</name>
<gene>
    <name evidence="1" type="ORF">S06H3_36665</name>
</gene>
<comment type="caution">
    <text evidence="1">The sequence shown here is derived from an EMBL/GenBank/DDBJ whole genome shotgun (WGS) entry which is preliminary data.</text>
</comment>
<evidence type="ECO:0000313" key="1">
    <source>
        <dbReference type="EMBL" id="GAI18769.1"/>
    </source>
</evidence>
<reference evidence="1" key="1">
    <citation type="journal article" date="2014" name="Front. Microbiol.">
        <title>High frequency of phylogenetically diverse reductive dehalogenase-homologous genes in deep subseafloor sedimentary metagenomes.</title>
        <authorList>
            <person name="Kawai M."/>
            <person name="Futagami T."/>
            <person name="Toyoda A."/>
            <person name="Takaki Y."/>
            <person name="Nishi S."/>
            <person name="Hori S."/>
            <person name="Arai W."/>
            <person name="Tsubouchi T."/>
            <person name="Morono Y."/>
            <person name="Uchiyama I."/>
            <person name="Ito T."/>
            <person name="Fujiyama A."/>
            <person name="Inagaki F."/>
            <person name="Takami H."/>
        </authorList>
    </citation>
    <scope>NUCLEOTIDE SEQUENCE</scope>
    <source>
        <strain evidence="1">Expedition CK06-06</strain>
    </source>
</reference>
<accession>X1NJA2</accession>
<proteinExistence type="predicted"/>
<dbReference type="EMBL" id="BARV01022227">
    <property type="protein sequence ID" value="GAI18769.1"/>
    <property type="molecule type" value="Genomic_DNA"/>
</dbReference>
<organism evidence="1">
    <name type="scientific">marine sediment metagenome</name>
    <dbReference type="NCBI Taxonomy" id="412755"/>
    <lineage>
        <taxon>unclassified sequences</taxon>
        <taxon>metagenomes</taxon>
        <taxon>ecological metagenomes</taxon>
    </lineage>
</organism>